<keyword evidence="1" id="KW-0521">NADP</keyword>
<sequence length="98" mass="10832">MLWRLLDDLKKSDYPYKRLIIVGSITVAGNTNTLAGNVPPKANVGDLITFASFYLGCIATTGLLLGSTFRCSGFFSRRFGNMFRKKKPGADLHRSIKT</sequence>
<evidence type="ECO:0000256" key="2">
    <source>
        <dbReference type="ARBA" id="ARBA00023002"/>
    </source>
</evidence>
<proteinExistence type="predicted"/>
<keyword evidence="3" id="KW-0812">Transmembrane</keyword>
<evidence type="ECO:0000256" key="3">
    <source>
        <dbReference type="SAM" id="Phobius"/>
    </source>
</evidence>
<protein>
    <submittedName>
        <fullName evidence="4">Uncharacterized protein</fullName>
    </submittedName>
</protein>
<evidence type="ECO:0000313" key="5">
    <source>
        <dbReference type="Proteomes" id="UP001472677"/>
    </source>
</evidence>
<name>A0ABR2EPV5_9ROSI</name>
<reference evidence="4 5" key="1">
    <citation type="journal article" date="2024" name="G3 (Bethesda)">
        <title>Genome assembly of Hibiscus sabdariffa L. provides insights into metabolisms of medicinal natural products.</title>
        <authorList>
            <person name="Kim T."/>
        </authorList>
    </citation>
    <scope>NUCLEOTIDE SEQUENCE [LARGE SCALE GENOMIC DNA]</scope>
    <source>
        <strain evidence="4">TK-2024</strain>
        <tissue evidence="4">Old leaves</tissue>
    </source>
</reference>
<dbReference type="Proteomes" id="UP001472677">
    <property type="component" value="Unassembled WGS sequence"/>
</dbReference>
<dbReference type="InterPro" id="IPR005979">
    <property type="entry name" value="Prochl_reduct"/>
</dbReference>
<evidence type="ECO:0000313" key="4">
    <source>
        <dbReference type="EMBL" id="KAK8564052.1"/>
    </source>
</evidence>
<dbReference type="EMBL" id="JBBPBM010000011">
    <property type="protein sequence ID" value="KAK8564052.1"/>
    <property type="molecule type" value="Genomic_DNA"/>
</dbReference>
<gene>
    <name evidence="4" type="ORF">V6N12_036183</name>
</gene>
<keyword evidence="3" id="KW-1133">Transmembrane helix</keyword>
<comment type="caution">
    <text evidence="4">The sequence shown here is derived from an EMBL/GenBank/DDBJ whole genome shotgun (WGS) entry which is preliminary data.</text>
</comment>
<keyword evidence="5" id="KW-1185">Reference proteome</keyword>
<organism evidence="4 5">
    <name type="scientific">Hibiscus sabdariffa</name>
    <name type="common">roselle</name>
    <dbReference type="NCBI Taxonomy" id="183260"/>
    <lineage>
        <taxon>Eukaryota</taxon>
        <taxon>Viridiplantae</taxon>
        <taxon>Streptophyta</taxon>
        <taxon>Embryophyta</taxon>
        <taxon>Tracheophyta</taxon>
        <taxon>Spermatophyta</taxon>
        <taxon>Magnoliopsida</taxon>
        <taxon>eudicotyledons</taxon>
        <taxon>Gunneridae</taxon>
        <taxon>Pentapetalae</taxon>
        <taxon>rosids</taxon>
        <taxon>malvids</taxon>
        <taxon>Malvales</taxon>
        <taxon>Malvaceae</taxon>
        <taxon>Malvoideae</taxon>
        <taxon>Hibiscus</taxon>
    </lineage>
</organism>
<accession>A0ABR2EPV5</accession>
<dbReference type="PANTHER" id="PTHR44419:SF19">
    <property type="entry name" value="PROTOCHLOROPHYLLIDE REDUCTASE A, CHLOROPLASTIC"/>
    <property type="match status" value="1"/>
</dbReference>
<dbReference type="PANTHER" id="PTHR44419">
    <property type="entry name" value="PROTOCHLOROPHYLLIDE REDUCTASE C, CHLOROPLASTIC"/>
    <property type="match status" value="1"/>
</dbReference>
<keyword evidence="3" id="KW-0472">Membrane</keyword>
<keyword evidence="2" id="KW-0560">Oxidoreductase</keyword>
<evidence type="ECO:0000256" key="1">
    <source>
        <dbReference type="ARBA" id="ARBA00022857"/>
    </source>
</evidence>
<feature type="transmembrane region" description="Helical" evidence="3">
    <location>
        <begin position="47"/>
        <end position="69"/>
    </location>
</feature>